<evidence type="ECO:0000259" key="1">
    <source>
        <dbReference type="SMART" id="SM00256"/>
    </source>
</evidence>
<evidence type="ECO:0000313" key="3">
    <source>
        <dbReference type="Proteomes" id="UP000323000"/>
    </source>
</evidence>
<dbReference type="SUPFAM" id="SSF81383">
    <property type="entry name" value="F-box domain"/>
    <property type="match status" value="1"/>
</dbReference>
<dbReference type="Pfam" id="PF00646">
    <property type="entry name" value="F-box"/>
    <property type="match status" value="1"/>
</dbReference>
<dbReference type="InterPro" id="IPR006527">
    <property type="entry name" value="F-box-assoc_dom_typ1"/>
</dbReference>
<dbReference type="CDD" id="cd22157">
    <property type="entry name" value="F-box_AtFBW1-like"/>
    <property type="match status" value="1"/>
</dbReference>
<dbReference type="Pfam" id="PF07734">
    <property type="entry name" value="FBA_1"/>
    <property type="match status" value="1"/>
</dbReference>
<dbReference type="Gene3D" id="1.20.1280.50">
    <property type="match status" value="1"/>
</dbReference>
<feature type="domain" description="F-box" evidence="1">
    <location>
        <begin position="10"/>
        <end position="50"/>
    </location>
</feature>
<dbReference type="EMBL" id="VAHF01000001">
    <property type="protein sequence ID" value="TXG72440.1"/>
    <property type="molecule type" value="Genomic_DNA"/>
</dbReference>
<dbReference type="InterPro" id="IPR001810">
    <property type="entry name" value="F-box_dom"/>
</dbReference>
<dbReference type="InterPro" id="IPR052361">
    <property type="entry name" value="F-box_domain"/>
</dbReference>
<dbReference type="NCBIfam" id="TIGR01640">
    <property type="entry name" value="F_box_assoc_1"/>
    <property type="match status" value="1"/>
</dbReference>
<dbReference type="PANTHER" id="PTHR31790:SF591">
    <property type="entry name" value="F-BOX DOMAIN-CONTAINING PROTEIN"/>
    <property type="match status" value="1"/>
</dbReference>
<evidence type="ECO:0000313" key="2">
    <source>
        <dbReference type="EMBL" id="TXG72440.1"/>
    </source>
</evidence>
<name>A0A5C7ISY7_9ROSI</name>
<gene>
    <name evidence="2" type="ORF">EZV62_001019</name>
</gene>
<dbReference type="SMART" id="SM00256">
    <property type="entry name" value="FBOX"/>
    <property type="match status" value="1"/>
</dbReference>
<reference evidence="3" key="1">
    <citation type="journal article" date="2019" name="Gigascience">
        <title>De novo genome assembly of the endangered Acer yangbiense, a plant species with extremely small populations endemic to Yunnan Province, China.</title>
        <authorList>
            <person name="Yang J."/>
            <person name="Wariss H.M."/>
            <person name="Tao L."/>
            <person name="Zhang R."/>
            <person name="Yun Q."/>
            <person name="Hollingsworth P."/>
            <person name="Dao Z."/>
            <person name="Luo G."/>
            <person name="Guo H."/>
            <person name="Ma Y."/>
            <person name="Sun W."/>
        </authorList>
    </citation>
    <scope>NUCLEOTIDE SEQUENCE [LARGE SCALE GENOMIC DNA]</scope>
    <source>
        <strain evidence="3">cv. Malutang</strain>
    </source>
</reference>
<dbReference type="InterPro" id="IPR017451">
    <property type="entry name" value="F-box-assoc_interact_dom"/>
</dbReference>
<sequence>MKRTKQAPIFPDDIIFEILTRLPGKSLARFKCVCKSCHSLINQLKYDNDHKLMLSSDYTFQSADFEAFRIKAVQLEFPLKVGGHVDVLGFKVIGSCNGLLLVDYYKGFVIWNPWTGGHKRLSYNIRAFSYDYFGFGYDHSTDDYRIVRI</sequence>
<accession>A0A5C7ISY7</accession>
<dbReference type="OrthoDB" id="591557at2759"/>
<proteinExistence type="predicted"/>
<protein>
    <recommendedName>
        <fullName evidence="1">F-box domain-containing protein</fullName>
    </recommendedName>
</protein>
<keyword evidence="3" id="KW-1185">Reference proteome</keyword>
<dbReference type="AlphaFoldDB" id="A0A5C7ISY7"/>
<comment type="caution">
    <text evidence="2">The sequence shown here is derived from an EMBL/GenBank/DDBJ whole genome shotgun (WGS) entry which is preliminary data.</text>
</comment>
<dbReference type="InterPro" id="IPR036047">
    <property type="entry name" value="F-box-like_dom_sf"/>
</dbReference>
<dbReference type="PANTHER" id="PTHR31790">
    <property type="entry name" value="OS02G0783600 PROTEIN"/>
    <property type="match status" value="1"/>
</dbReference>
<organism evidence="2 3">
    <name type="scientific">Acer yangbiense</name>
    <dbReference type="NCBI Taxonomy" id="1000413"/>
    <lineage>
        <taxon>Eukaryota</taxon>
        <taxon>Viridiplantae</taxon>
        <taxon>Streptophyta</taxon>
        <taxon>Embryophyta</taxon>
        <taxon>Tracheophyta</taxon>
        <taxon>Spermatophyta</taxon>
        <taxon>Magnoliopsida</taxon>
        <taxon>eudicotyledons</taxon>
        <taxon>Gunneridae</taxon>
        <taxon>Pentapetalae</taxon>
        <taxon>rosids</taxon>
        <taxon>malvids</taxon>
        <taxon>Sapindales</taxon>
        <taxon>Sapindaceae</taxon>
        <taxon>Hippocastanoideae</taxon>
        <taxon>Acereae</taxon>
        <taxon>Acer</taxon>
    </lineage>
</organism>
<dbReference type="Proteomes" id="UP000323000">
    <property type="component" value="Chromosome 1"/>
</dbReference>